<keyword evidence="2" id="KW-1185">Reference proteome</keyword>
<dbReference type="Proteomes" id="UP000278006">
    <property type="component" value="Unassembled WGS sequence"/>
</dbReference>
<dbReference type="Pfam" id="PF06044">
    <property type="entry name" value="DpnI"/>
    <property type="match status" value="1"/>
</dbReference>
<evidence type="ECO:0000313" key="1">
    <source>
        <dbReference type="EMBL" id="RMX05669.1"/>
    </source>
</evidence>
<name>A0A3M6QSY3_9BURK</name>
<dbReference type="InterPro" id="IPR010324">
    <property type="entry name" value="DRP"/>
</dbReference>
<dbReference type="Gene3D" id="3.40.210.30">
    <property type="entry name" value="Dam replacing family, catalytic PD-(D/E)XK domain"/>
    <property type="match status" value="1"/>
</dbReference>
<evidence type="ECO:0000313" key="2">
    <source>
        <dbReference type="Proteomes" id="UP000278006"/>
    </source>
</evidence>
<dbReference type="RefSeq" id="WP_122229152.1">
    <property type="nucleotide sequence ID" value="NZ_RDQO01000003.1"/>
</dbReference>
<accession>A0A3M6QSY3</accession>
<comment type="caution">
    <text evidence="1">The sequence shown here is derived from an EMBL/GenBank/DDBJ whole genome shotgun (WGS) entry which is preliminary data.</text>
</comment>
<gene>
    <name evidence="1" type="ORF">D8I35_10785</name>
</gene>
<dbReference type="EMBL" id="RDQO01000003">
    <property type="protein sequence ID" value="RMX05669.1"/>
    <property type="molecule type" value="Genomic_DNA"/>
</dbReference>
<dbReference type="OrthoDB" id="1664032at2"/>
<organism evidence="1 2">
    <name type="scientific">Corticibacter populi</name>
    <dbReference type="NCBI Taxonomy" id="1550736"/>
    <lineage>
        <taxon>Bacteria</taxon>
        <taxon>Pseudomonadati</taxon>
        <taxon>Pseudomonadota</taxon>
        <taxon>Betaproteobacteria</taxon>
        <taxon>Burkholderiales</taxon>
        <taxon>Comamonadaceae</taxon>
        <taxon>Corticibacter</taxon>
    </lineage>
</organism>
<dbReference type="AlphaFoldDB" id="A0A3M6QSY3"/>
<reference evidence="1 2" key="1">
    <citation type="submission" date="2018-10" db="EMBL/GenBank/DDBJ databases">
        <title>Draft genome of Cortibacter populi DSM10536.</title>
        <authorList>
            <person name="Bernier A.-M."/>
            <person name="Bernard K."/>
        </authorList>
    </citation>
    <scope>NUCLEOTIDE SEQUENCE [LARGE SCALE GENOMIC DNA]</scope>
    <source>
        <strain evidence="1 2">DSM 105136</strain>
    </source>
</reference>
<sequence length="148" mass="16080">MATAKQLLGTWGEKLVAAKCACPKCKRPKTLKLLPQNFKCADLICDFCGFLAQVKAMTVPAVSPLPKQVLGAAWGPQKERMDSGIYFPLFLVLKAPTDQAIYYLPVDFQSPALFSARKPLSASAKRAGWQGFMYVLGAVPAGAFVRLL</sequence>
<proteinExistence type="predicted"/>
<dbReference type="InterPro" id="IPR043025">
    <property type="entry name" value="DRP_PD-(D/E)XK_dom"/>
</dbReference>
<protein>
    <submittedName>
        <fullName evidence="1">Uncharacterized protein</fullName>
    </submittedName>
</protein>